<sequence length="183" mass="19655">MAHRPALLIIDMQTALLTRSRAHDLDATVAVVAGLRERADAAGVPVIALQQWGEKLPQGAPGHEFVEALTPRVEDVVIAKRSADPFIDTTLKATLDALGVTEVLVTGFATEFCVESAARASLGHGYDVVLVADGHTTMEREDTDEYISAARSIAHHNQIFGIIEYPGRSVRVLPSSEVDFSSP</sequence>
<evidence type="ECO:0000256" key="1">
    <source>
        <dbReference type="ARBA" id="ARBA00022801"/>
    </source>
</evidence>
<feature type="domain" description="Isochorismatase-like" evidence="2">
    <location>
        <begin position="6"/>
        <end position="151"/>
    </location>
</feature>
<keyword evidence="4" id="KW-1185">Reference proteome</keyword>
<dbReference type="Proteomes" id="UP000548476">
    <property type="component" value="Unassembled WGS sequence"/>
</dbReference>
<proteinExistence type="predicted"/>
<accession>A0A841FNG6</accession>
<keyword evidence="1" id="KW-0378">Hydrolase</keyword>
<dbReference type="InterPro" id="IPR000868">
    <property type="entry name" value="Isochorismatase-like_dom"/>
</dbReference>
<name>A0A841FNG6_9ACTN</name>
<evidence type="ECO:0000313" key="3">
    <source>
        <dbReference type="EMBL" id="MBB6034139.1"/>
    </source>
</evidence>
<dbReference type="Gene3D" id="3.40.50.850">
    <property type="entry name" value="Isochorismatase-like"/>
    <property type="match status" value="1"/>
</dbReference>
<dbReference type="PANTHER" id="PTHR43540">
    <property type="entry name" value="PEROXYUREIDOACRYLATE/UREIDOACRYLATE AMIDOHYDROLASE-RELATED"/>
    <property type="match status" value="1"/>
</dbReference>
<dbReference type="CDD" id="cd00431">
    <property type="entry name" value="cysteine_hydrolases"/>
    <property type="match status" value="1"/>
</dbReference>
<dbReference type="AlphaFoldDB" id="A0A841FNG6"/>
<dbReference type="InterPro" id="IPR050272">
    <property type="entry name" value="Isochorismatase-like_hydrls"/>
</dbReference>
<dbReference type="RefSeq" id="WP_184787029.1">
    <property type="nucleotide sequence ID" value="NZ_BONT01000045.1"/>
</dbReference>
<comment type="caution">
    <text evidence="3">The sequence shown here is derived from an EMBL/GenBank/DDBJ whole genome shotgun (WGS) entry which is preliminary data.</text>
</comment>
<organism evidence="3 4">
    <name type="scientific">Phytomonospora endophytica</name>
    <dbReference type="NCBI Taxonomy" id="714109"/>
    <lineage>
        <taxon>Bacteria</taxon>
        <taxon>Bacillati</taxon>
        <taxon>Actinomycetota</taxon>
        <taxon>Actinomycetes</taxon>
        <taxon>Micromonosporales</taxon>
        <taxon>Micromonosporaceae</taxon>
        <taxon>Phytomonospora</taxon>
    </lineage>
</organism>
<dbReference type="SUPFAM" id="SSF52499">
    <property type="entry name" value="Isochorismatase-like hydrolases"/>
    <property type="match status" value="1"/>
</dbReference>
<dbReference type="InterPro" id="IPR036380">
    <property type="entry name" value="Isochorismatase-like_sf"/>
</dbReference>
<gene>
    <name evidence="3" type="ORF">HNR73_001989</name>
</gene>
<reference evidence="3 4" key="1">
    <citation type="submission" date="2020-08" db="EMBL/GenBank/DDBJ databases">
        <title>Genomic Encyclopedia of Type Strains, Phase IV (KMG-IV): sequencing the most valuable type-strain genomes for metagenomic binning, comparative biology and taxonomic classification.</title>
        <authorList>
            <person name="Goeker M."/>
        </authorList>
    </citation>
    <scope>NUCLEOTIDE SEQUENCE [LARGE SCALE GENOMIC DNA]</scope>
    <source>
        <strain evidence="3 4">YIM 65646</strain>
    </source>
</reference>
<evidence type="ECO:0000259" key="2">
    <source>
        <dbReference type="Pfam" id="PF00857"/>
    </source>
</evidence>
<dbReference type="GO" id="GO:0016787">
    <property type="term" value="F:hydrolase activity"/>
    <property type="evidence" value="ECO:0007669"/>
    <property type="project" value="UniProtKB-KW"/>
</dbReference>
<dbReference type="Pfam" id="PF00857">
    <property type="entry name" value="Isochorismatase"/>
    <property type="match status" value="1"/>
</dbReference>
<dbReference type="EMBL" id="JACHGT010000004">
    <property type="protein sequence ID" value="MBB6034139.1"/>
    <property type="molecule type" value="Genomic_DNA"/>
</dbReference>
<evidence type="ECO:0000313" key="4">
    <source>
        <dbReference type="Proteomes" id="UP000548476"/>
    </source>
</evidence>
<protein>
    <submittedName>
        <fullName evidence="3">Nicotinamidase-related amidase</fullName>
    </submittedName>
</protein>